<protein>
    <submittedName>
        <fullName evidence="5">Extracellular solute-binding protein family 5</fullName>
    </submittedName>
</protein>
<keyword evidence="2" id="KW-0813">Transport</keyword>
<keyword evidence="3" id="KW-0732">Signal</keyword>
<dbReference type="RefSeq" id="WP_013135371.1">
    <property type="nucleotide sequence ID" value="NC_014166.1"/>
</dbReference>
<keyword evidence="6" id="KW-1185">Reference proteome</keyword>
<dbReference type="GO" id="GO:0015833">
    <property type="term" value="P:peptide transport"/>
    <property type="evidence" value="ECO:0007669"/>
    <property type="project" value="TreeGrafter"/>
</dbReference>
<sequence length="529" mass="62315" precursor="true">MFSNEAITYKHDQTDKILLNKMTKDSELKVYMPTLPYFNLISLINGTLVKLSDSKRGWDYYLAYKHKKINELTYDFWLRDDVHYQDGTKFDADSVVENFKHFIEGPFLYSNIHNALDSVEKLNDYKIRIHLKIPYGMLLNDLCVINFYTKKYYEKYNWTPSLTAQNTKGPGLYGAGPYIMAQGYATGLKQSKKIVLTANPYYFEKNKPYINKITIYTELPTKEVINDISKHEGKLDIAYIPYNKKTEIVNSKYAKLLISPSHGNLTVHMNLIKKDSKLKNIKVRQALNDAIDQKKLIKFAFRNEASVSPFLLSSNTYFAKELSKKYLNKKPRFTQKQLHNILNGLELKVITQDRFMSVWKGIEYQLSKYGVKLNYTVTSDEKVVLEKLLNNRKNIYDWDLLIWGNEDWNGSPWTAFFTLYTKTNWCSIDKDDYLVNEFEKLFKLDTNSKEFQKEVNKILLYSYEKAYTLVLPSPNIVIALNKEVYYHPSEMSTFPLWNAKITPYHWSVRKEKLDKSRLNYLYPIRIKNE</sequence>
<name>D5V659_ARCNC</name>
<dbReference type="KEGG" id="ant:Arnit_1572"/>
<dbReference type="EMBL" id="CP001999">
    <property type="protein sequence ID" value="ADG93226.1"/>
    <property type="molecule type" value="Genomic_DNA"/>
</dbReference>
<dbReference type="OrthoDB" id="5469165at2"/>
<dbReference type="InterPro" id="IPR000914">
    <property type="entry name" value="SBP_5_dom"/>
</dbReference>
<dbReference type="PANTHER" id="PTHR30290:SF9">
    <property type="entry name" value="OLIGOPEPTIDE-BINDING PROTEIN APPA"/>
    <property type="match status" value="1"/>
</dbReference>
<organism evidence="5 6">
    <name type="scientific">Arcobacter nitrofigilis (strain ATCC 33309 / DSM 7299 / CCUG 15893 / LMG 7604 / NCTC 12251 / CI)</name>
    <name type="common">Campylobacter nitrofigilis</name>
    <dbReference type="NCBI Taxonomy" id="572480"/>
    <lineage>
        <taxon>Bacteria</taxon>
        <taxon>Pseudomonadati</taxon>
        <taxon>Campylobacterota</taxon>
        <taxon>Epsilonproteobacteria</taxon>
        <taxon>Campylobacterales</taxon>
        <taxon>Arcobacteraceae</taxon>
        <taxon>Arcobacter</taxon>
    </lineage>
</organism>
<proteinExistence type="inferred from homology"/>
<gene>
    <name evidence="5" type="ordered locus">Arnit_1572</name>
</gene>
<feature type="domain" description="Solute-binding protein family 5" evidence="4">
    <location>
        <begin position="68"/>
        <end position="425"/>
    </location>
</feature>
<dbReference type="HOGENOM" id="CLU_514736_0_0_7"/>
<reference evidence="5 6" key="1">
    <citation type="journal article" date="2010" name="Stand. Genomic Sci.">
        <title>Complete genome sequence of Arcobacter nitrofigilis type strain (CI).</title>
        <authorList>
            <person name="Pati A."/>
            <person name="Gronow S."/>
            <person name="Lapidus A."/>
            <person name="Copeland A."/>
            <person name="Glavina Del Rio T."/>
            <person name="Nolan M."/>
            <person name="Lucas S."/>
            <person name="Tice H."/>
            <person name="Cheng J.F."/>
            <person name="Han C."/>
            <person name="Chertkov O."/>
            <person name="Bruce D."/>
            <person name="Tapia R."/>
            <person name="Goodwin L."/>
            <person name="Pitluck S."/>
            <person name="Liolios K."/>
            <person name="Ivanova N."/>
            <person name="Mavromatis K."/>
            <person name="Chen A."/>
            <person name="Palaniappan K."/>
            <person name="Land M."/>
            <person name="Hauser L."/>
            <person name="Chang Y.J."/>
            <person name="Jeffries C.D."/>
            <person name="Detter J.C."/>
            <person name="Rohde M."/>
            <person name="Goker M."/>
            <person name="Bristow J."/>
            <person name="Eisen J.A."/>
            <person name="Markowitz V."/>
            <person name="Hugenholtz P."/>
            <person name="Klenk H.P."/>
            <person name="Kyrpides N.C."/>
        </authorList>
    </citation>
    <scope>NUCLEOTIDE SEQUENCE [LARGE SCALE GENOMIC DNA]</scope>
    <source>
        <strain evidence="6">ATCC 33309 / DSM 7299 / CCUG 15893 / LMG 7604 / NCTC 12251 / CI</strain>
    </source>
</reference>
<dbReference type="eggNOG" id="COG0747">
    <property type="taxonomic scope" value="Bacteria"/>
</dbReference>
<evidence type="ECO:0000313" key="5">
    <source>
        <dbReference type="EMBL" id="ADG93226.1"/>
    </source>
</evidence>
<dbReference type="PANTHER" id="PTHR30290">
    <property type="entry name" value="PERIPLASMIC BINDING COMPONENT OF ABC TRANSPORTER"/>
    <property type="match status" value="1"/>
</dbReference>
<dbReference type="SUPFAM" id="SSF53850">
    <property type="entry name" value="Periplasmic binding protein-like II"/>
    <property type="match status" value="1"/>
</dbReference>
<dbReference type="InterPro" id="IPR039424">
    <property type="entry name" value="SBP_5"/>
</dbReference>
<evidence type="ECO:0000259" key="4">
    <source>
        <dbReference type="Pfam" id="PF00496"/>
    </source>
</evidence>
<evidence type="ECO:0000313" key="6">
    <source>
        <dbReference type="Proteomes" id="UP000000939"/>
    </source>
</evidence>
<dbReference type="CDD" id="cd00995">
    <property type="entry name" value="PBP2_NikA_DppA_OppA_like"/>
    <property type="match status" value="1"/>
</dbReference>
<dbReference type="Proteomes" id="UP000000939">
    <property type="component" value="Chromosome"/>
</dbReference>
<dbReference type="GO" id="GO:1904680">
    <property type="term" value="F:peptide transmembrane transporter activity"/>
    <property type="evidence" value="ECO:0007669"/>
    <property type="project" value="TreeGrafter"/>
</dbReference>
<comment type="similarity">
    <text evidence="1">Belongs to the bacterial solute-binding protein 5 family.</text>
</comment>
<dbReference type="Gene3D" id="3.40.190.10">
    <property type="entry name" value="Periplasmic binding protein-like II"/>
    <property type="match status" value="1"/>
</dbReference>
<evidence type="ECO:0000256" key="2">
    <source>
        <dbReference type="ARBA" id="ARBA00022448"/>
    </source>
</evidence>
<accession>D5V659</accession>
<evidence type="ECO:0000256" key="3">
    <source>
        <dbReference type="ARBA" id="ARBA00022729"/>
    </source>
</evidence>
<dbReference type="AlphaFoldDB" id="D5V659"/>
<dbReference type="Gene3D" id="3.10.105.10">
    <property type="entry name" value="Dipeptide-binding Protein, Domain 3"/>
    <property type="match status" value="1"/>
</dbReference>
<evidence type="ECO:0000256" key="1">
    <source>
        <dbReference type="ARBA" id="ARBA00005695"/>
    </source>
</evidence>
<dbReference type="Pfam" id="PF00496">
    <property type="entry name" value="SBP_bac_5"/>
    <property type="match status" value="1"/>
</dbReference>
<dbReference type="STRING" id="572480.Arnit_1572"/>